<evidence type="ECO:0008006" key="4">
    <source>
        <dbReference type="Google" id="ProtNLM"/>
    </source>
</evidence>
<dbReference type="EMBL" id="OFSM01000014">
    <property type="protein sequence ID" value="SOY30223.1"/>
    <property type="molecule type" value="Genomic_DNA"/>
</dbReference>
<feature type="transmembrane region" description="Helical" evidence="1">
    <location>
        <begin position="72"/>
        <end position="89"/>
    </location>
</feature>
<evidence type="ECO:0000313" key="3">
    <source>
        <dbReference type="Proteomes" id="UP000236311"/>
    </source>
</evidence>
<evidence type="ECO:0000313" key="2">
    <source>
        <dbReference type="EMBL" id="SOY30223.1"/>
    </source>
</evidence>
<keyword evidence="1" id="KW-1133">Transmembrane helix</keyword>
<accession>A0A2K4ZIA5</accession>
<dbReference type="Pfam" id="PF11188">
    <property type="entry name" value="DUF2975"/>
    <property type="match status" value="1"/>
</dbReference>
<proteinExistence type="predicted"/>
<gene>
    <name evidence="2" type="ORF">AMURIS_02946</name>
</gene>
<dbReference type="Proteomes" id="UP000236311">
    <property type="component" value="Unassembled WGS sequence"/>
</dbReference>
<keyword evidence="3" id="KW-1185">Reference proteome</keyword>
<name>A0A2K4ZIA5_9FIRM</name>
<organism evidence="2 3">
    <name type="scientific">Acetatifactor muris</name>
    <dbReference type="NCBI Taxonomy" id="879566"/>
    <lineage>
        <taxon>Bacteria</taxon>
        <taxon>Bacillati</taxon>
        <taxon>Bacillota</taxon>
        <taxon>Clostridia</taxon>
        <taxon>Lachnospirales</taxon>
        <taxon>Lachnospiraceae</taxon>
        <taxon>Acetatifactor</taxon>
    </lineage>
</organism>
<sequence>MYPGYGAELIIEVIMEEKKDIRTKKNCLTTWTKYLLDFMFYAGIAVTVTLPFSIRKIGEQFPYMVEHYEESVIIYFVLGVAAMVLVRELRKIFRTVLEGDCFVQENVISLQKMGNWSFFIAVMSVVRSIVYMTVAMGVVILVFIIAGLFSKVLACVFAEAVRYKQENDLTI</sequence>
<dbReference type="InterPro" id="IPR021354">
    <property type="entry name" value="DUF2975"/>
</dbReference>
<keyword evidence="1" id="KW-0472">Membrane</keyword>
<evidence type="ECO:0000256" key="1">
    <source>
        <dbReference type="SAM" id="Phobius"/>
    </source>
</evidence>
<feature type="transmembrane region" description="Helical" evidence="1">
    <location>
        <begin position="34"/>
        <end position="52"/>
    </location>
</feature>
<keyword evidence="1" id="KW-0812">Transmembrane</keyword>
<reference evidence="2 3" key="1">
    <citation type="submission" date="2018-01" db="EMBL/GenBank/DDBJ databases">
        <authorList>
            <person name="Gaut B.S."/>
            <person name="Morton B.R."/>
            <person name="Clegg M.T."/>
            <person name="Duvall M.R."/>
        </authorList>
    </citation>
    <scope>NUCLEOTIDE SEQUENCE [LARGE SCALE GENOMIC DNA]</scope>
    <source>
        <strain evidence="2">GP69</strain>
    </source>
</reference>
<dbReference type="AlphaFoldDB" id="A0A2K4ZIA5"/>
<protein>
    <recommendedName>
        <fullName evidence="4">DUF2975 domain-containing protein</fullName>
    </recommendedName>
</protein>
<feature type="transmembrane region" description="Helical" evidence="1">
    <location>
        <begin position="116"/>
        <end position="134"/>
    </location>
</feature>
<feature type="transmembrane region" description="Helical" evidence="1">
    <location>
        <begin position="140"/>
        <end position="161"/>
    </location>
</feature>